<evidence type="ECO:0000259" key="3">
    <source>
        <dbReference type="PROSITE" id="PS51387"/>
    </source>
</evidence>
<name>A0A9P6KE91_9FUNG</name>
<accession>A0A9P6KE91</accession>
<keyword evidence="5" id="KW-1185">Reference proteome</keyword>
<dbReference type="EMBL" id="JAABOA010001454">
    <property type="protein sequence ID" value="KAF9581515.1"/>
    <property type="molecule type" value="Genomic_DNA"/>
</dbReference>
<evidence type="ECO:0000313" key="4">
    <source>
        <dbReference type="EMBL" id="KAF9581515.1"/>
    </source>
</evidence>
<dbReference type="Gene3D" id="1.10.150.120">
    <property type="entry name" value="[2Fe-2S]-binding domain"/>
    <property type="match status" value="1"/>
</dbReference>
<feature type="domain" description="FAD-binding PCMH-type" evidence="3">
    <location>
        <begin position="116"/>
        <end position="332"/>
    </location>
</feature>
<dbReference type="Gene3D" id="3.30.465.10">
    <property type="match status" value="1"/>
</dbReference>
<dbReference type="InterPro" id="IPR016169">
    <property type="entry name" value="FAD-bd_PCMH_sub2"/>
</dbReference>
<dbReference type="Pfam" id="PF01799">
    <property type="entry name" value="Fer2_2"/>
    <property type="match status" value="1"/>
</dbReference>
<dbReference type="InterPro" id="IPR016208">
    <property type="entry name" value="Ald_Oxase/xanthine_DH-like"/>
</dbReference>
<gene>
    <name evidence="4" type="ORF">BGW38_001442</name>
</gene>
<dbReference type="AlphaFoldDB" id="A0A9P6KE91"/>
<dbReference type="SUPFAM" id="SSF47741">
    <property type="entry name" value="CO dehydrogenase ISP C-domain like"/>
    <property type="match status" value="1"/>
</dbReference>
<comment type="caution">
    <text evidence="4">The sequence shown here is derived from an EMBL/GenBank/DDBJ whole genome shotgun (WGS) entry which is preliminary data.</text>
</comment>
<dbReference type="FunFam" id="3.30.43.10:FF:000001">
    <property type="entry name" value="Xanthine dehydrogenase/oxidase"/>
    <property type="match status" value="1"/>
</dbReference>
<organism evidence="4 5">
    <name type="scientific">Lunasporangiospora selenospora</name>
    <dbReference type="NCBI Taxonomy" id="979761"/>
    <lineage>
        <taxon>Eukaryota</taxon>
        <taxon>Fungi</taxon>
        <taxon>Fungi incertae sedis</taxon>
        <taxon>Mucoromycota</taxon>
        <taxon>Mortierellomycotina</taxon>
        <taxon>Mortierellomycetes</taxon>
        <taxon>Mortierellales</taxon>
        <taxon>Mortierellaceae</taxon>
        <taxon>Lunasporangiospora</taxon>
    </lineage>
</organism>
<dbReference type="InterPro" id="IPR016166">
    <property type="entry name" value="FAD-bd_PCMH"/>
</dbReference>
<dbReference type="GO" id="GO:0071949">
    <property type="term" value="F:FAD binding"/>
    <property type="evidence" value="ECO:0007669"/>
    <property type="project" value="InterPro"/>
</dbReference>
<dbReference type="PANTHER" id="PTHR45444">
    <property type="entry name" value="XANTHINE DEHYDROGENASE"/>
    <property type="match status" value="1"/>
</dbReference>
<dbReference type="PANTHER" id="PTHR45444:SF3">
    <property type="entry name" value="XANTHINE DEHYDROGENASE"/>
    <property type="match status" value="1"/>
</dbReference>
<dbReference type="Gene3D" id="3.30.43.10">
    <property type="entry name" value="Uridine Diphospho-n-acetylenolpyruvylglucosamine Reductase, domain 2"/>
    <property type="match status" value="1"/>
</dbReference>
<dbReference type="InterPro" id="IPR036683">
    <property type="entry name" value="CO_DH_flav_C_dom_sf"/>
</dbReference>
<evidence type="ECO:0000256" key="2">
    <source>
        <dbReference type="ARBA" id="ARBA00022827"/>
    </source>
</evidence>
<dbReference type="Proteomes" id="UP000780801">
    <property type="component" value="Unassembled WGS sequence"/>
</dbReference>
<dbReference type="InterPro" id="IPR002888">
    <property type="entry name" value="2Fe-2S-bd"/>
</dbReference>
<proteinExistence type="predicted"/>
<dbReference type="InterPro" id="IPR016167">
    <property type="entry name" value="FAD-bd_PCMH_sub1"/>
</dbReference>
<protein>
    <recommendedName>
        <fullName evidence="3">FAD-binding PCMH-type domain-containing protein</fullName>
    </recommendedName>
</protein>
<dbReference type="Pfam" id="PF00941">
    <property type="entry name" value="FAD_binding_5"/>
    <property type="match status" value="1"/>
</dbReference>
<dbReference type="GO" id="GO:0005506">
    <property type="term" value="F:iron ion binding"/>
    <property type="evidence" value="ECO:0007669"/>
    <property type="project" value="InterPro"/>
</dbReference>
<reference evidence="4" key="1">
    <citation type="journal article" date="2020" name="Fungal Divers.">
        <title>Resolving the Mortierellaceae phylogeny through synthesis of multi-gene phylogenetics and phylogenomics.</title>
        <authorList>
            <person name="Vandepol N."/>
            <person name="Liber J."/>
            <person name="Desiro A."/>
            <person name="Na H."/>
            <person name="Kennedy M."/>
            <person name="Barry K."/>
            <person name="Grigoriev I.V."/>
            <person name="Miller A.N."/>
            <person name="O'Donnell K."/>
            <person name="Stajich J.E."/>
            <person name="Bonito G."/>
        </authorList>
    </citation>
    <scope>NUCLEOTIDE SEQUENCE</scope>
    <source>
        <strain evidence="4">KOD1015</strain>
    </source>
</reference>
<evidence type="ECO:0000256" key="1">
    <source>
        <dbReference type="ARBA" id="ARBA00022630"/>
    </source>
</evidence>
<evidence type="ECO:0000313" key="5">
    <source>
        <dbReference type="Proteomes" id="UP000780801"/>
    </source>
</evidence>
<dbReference type="InterPro" id="IPR002346">
    <property type="entry name" value="Mopterin_DH_FAD-bd"/>
</dbReference>
<dbReference type="InterPro" id="IPR005107">
    <property type="entry name" value="CO_DH_flav_C"/>
</dbReference>
<dbReference type="Gene3D" id="3.30.390.50">
    <property type="entry name" value="CO dehydrogenase flavoprotein, C-terminal domain"/>
    <property type="match status" value="1"/>
</dbReference>
<keyword evidence="1" id="KW-0285">Flavoprotein</keyword>
<feature type="non-terminal residue" evidence="4">
    <location>
        <position position="500"/>
    </location>
</feature>
<sequence>MRAPTEKEIENSFDGNLCRCTGYRPILDAAKSFAHRADVFSNGSTAIPKKAQANGGGCCGGAGPDAVCCRMNEQTSTIPQESSVHFPLVDFKKHDPTQEIIFPPRLMKRIPQPLAFQSEKTQYYRPTDLQQVLQIKALYPKAKLIGGNTNVGLEVRFNNKYYSHLVDLSAIEELKTVQISDKGITIGANVTIFNFQKALEEALKGVSDEQAHVLKAFLTNCETLANRQVRNVASVGGNVVTAASVSNLNPVFVAARATFKIISVGSMSDFISNSNPVPAADKNTFNSKSSEEGVASSQEISAEEFFADPKMATLLDQDRDVLTQIFIPLTRQGEYIRAFKHSKRHDDDMATITAAMRVQLSEDDRVMEASLVYGGMAKRICRLTLATKYLVGETWGDKDVLNKALDLLDKEMPLQHSSKGGMPEYRRTLAKSLFVRFWWYIIEQRKMNLQHDQGDLGLLTSELHRHVSRGTQDVKGAKSGAKTKVVNHDKLHVAAKRQAT</sequence>
<dbReference type="PROSITE" id="PS51387">
    <property type="entry name" value="FAD_PCMH"/>
    <property type="match status" value="1"/>
</dbReference>
<dbReference type="OrthoDB" id="8300278at2759"/>
<dbReference type="InterPro" id="IPR036318">
    <property type="entry name" value="FAD-bd_PCMH-like_sf"/>
</dbReference>
<dbReference type="SMART" id="SM01092">
    <property type="entry name" value="CO_deh_flav_C"/>
    <property type="match status" value="1"/>
</dbReference>
<dbReference type="SUPFAM" id="SSF55447">
    <property type="entry name" value="CO dehydrogenase flavoprotein C-terminal domain-like"/>
    <property type="match status" value="1"/>
</dbReference>
<dbReference type="InterPro" id="IPR036884">
    <property type="entry name" value="2Fe-2S-bd_dom_sf"/>
</dbReference>
<keyword evidence="2" id="KW-0274">FAD</keyword>
<dbReference type="SUPFAM" id="SSF56176">
    <property type="entry name" value="FAD-binding/transporter-associated domain-like"/>
    <property type="match status" value="1"/>
</dbReference>
<dbReference type="Pfam" id="PF03450">
    <property type="entry name" value="CO_deh_flav_C"/>
    <property type="match status" value="1"/>
</dbReference>
<dbReference type="GO" id="GO:0016491">
    <property type="term" value="F:oxidoreductase activity"/>
    <property type="evidence" value="ECO:0007669"/>
    <property type="project" value="InterPro"/>
</dbReference>